<gene>
    <name evidence="1" type="ORF">TBRA_LOCUS4562</name>
</gene>
<proteinExistence type="predicted"/>
<sequence>MNDETASDASNSDNVVDDALAAAGQRGIFEKCQSATFHLDGAIYTIVREQNICTLPFGLRRSFERRRGHSEYMIVRNVCANRISLECFARSLAANAEAFFKTDFPSVISTCLNWKNTRPCSIFRGSVSS</sequence>
<keyword evidence="2" id="KW-1185">Reference proteome</keyword>
<organism evidence="1 2">
    <name type="scientific">Trichogramma brassicae</name>
    <dbReference type="NCBI Taxonomy" id="86971"/>
    <lineage>
        <taxon>Eukaryota</taxon>
        <taxon>Metazoa</taxon>
        <taxon>Ecdysozoa</taxon>
        <taxon>Arthropoda</taxon>
        <taxon>Hexapoda</taxon>
        <taxon>Insecta</taxon>
        <taxon>Pterygota</taxon>
        <taxon>Neoptera</taxon>
        <taxon>Endopterygota</taxon>
        <taxon>Hymenoptera</taxon>
        <taxon>Apocrita</taxon>
        <taxon>Proctotrupomorpha</taxon>
        <taxon>Chalcidoidea</taxon>
        <taxon>Trichogrammatidae</taxon>
        <taxon>Trichogramma</taxon>
    </lineage>
</organism>
<evidence type="ECO:0000313" key="2">
    <source>
        <dbReference type="Proteomes" id="UP000479190"/>
    </source>
</evidence>
<evidence type="ECO:0000313" key="1">
    <source>
        <dbReference type="EMBL" id="CAB0032632.1"/>
    </source>
</evidence>
<protein>
    <submittedName>
        <fullName evidence="1">Uncharacterized protein</fullName>
    </submittedName>
</protein>
<dbReference type="EMBL" id="CADCXV010000685">
    <property type="protein sequence ID" value="CAB0032632.1"/>
    <property type="molecule type" value="Genomic_DNA"/>
</dbReference>
<dbReference type="Proteomes" id="UP000479190">
    <property type="component" value="Unassembled WGS sequence"/>
</dbReference>
<accession>A0A6H5I7E4</accession>
<dbReference type="AlphaFoldDB" id="A0A6H5I7E4"/>
<reference evidence="1 2" key="1">
    <citation type="submission" date="2020-02" db="EMBL/GenBank/DDBJ databases">
        <authorList>
            <person name="Ferguson B K."/>
        </authorList>
    </citation>
    <scope>NUCLEOTIDE SEQUENCE [LARGE SCALE GENOMIC DNA]</scope>
</reference>
<name>A0A6H5I7E4_9HYME</name>